<accession>E2AD01</accession>
<evidence type="ECO:0000313" key="3">
    <source>
        <dbReference type="Proteomes" id="UP000000311"/>
    </source>
</evidence>
<gene>
    <name evidence="2" type="ORF">EAG_02225</name>
</gene>
<evidence type="ECO:0000313" key="2">
    <source>
        <dbReference type="EMBL" id="EFN68685.1"/>
    </source>
</evidence>
<sequence length="842" mass="96769">MFEMQKIQITLIRRHESELQFEGFQFEGLFPYLTIADFDATMVATKGGKDCGLYPSFHRPLTFYIFSVFCHVKNAGDFKTEEVKIVFLLAIEKYKSKLHGKIIIQDLLKELFAPNIKTDAWRLPKVSQEKEYNSICVLQVKIPTIYSSSRSVTQEIASRELRLDLREWMGRCRRCHRHIRIVKESPHVGEITDEDTVVFAGCKPTDFRHFRISGRTESAERNVRISHVISSVTEKASWVRWRKLQGDEVTLYLGSGSRAAYQGSRASISSRCRNTAFRTSMFLYVSTSAYCLVQANQLDLHNFRYASIAEMKRSQRIKCVNKKYIKLDAHLIIHNTSIQEKKKQKKAFVKKRTVLAIPIVKNLQLNTGESERVLKRVLKREENAPTSQITYNTTNVAKCIKVSSRWFRVQNLLEKGLRSRPWKWIRWKTPAPQNPPWGQTRLMPNGVNVFANCMLLFFVVEAFSNFLDSAIVNSIFLVYVELAAVLQRAGVVHGQLVALLRPDIAYLGHVQLVHLEAVFGRAGPAEGHDRRHEEKSGSEHDTRAVRCVRGHVHQSTDAREQLNSRSVLAGEPPSVSPRFPLIVPSSQSAGAVVGTETGWDQKGSEEDGKSPCRHIAPSQWPRGICRSLPLGKAFSHDYQYKEYDLCSDFDEIPQVHRVSECSARKRTIHVDGTLNQPAMESVKSILKILPKFFYRKTIPLRVCCFHNILIPHTYCNIRKLSKLVVFLRVSVSAIKELRRINMRGQRNIERQDEEIVSEYMTVVSSKMLYLLAVARLQISAYSEINYTVYGKSANRQETLIQNSFHHGQKDRSTRRRNPFVELTFDYCLKSSLTNKRNEMEYI</sequence>
<dbReference type="InParanoid" id="E2AD01"/>
<dbReference type="AlphaFoldDB" id="E2AD01"/>
<organism evidence="3">
    <name type="scientific">Camponotus floridanus</name>
    <name type="common">Florida carpenter ant</name>
    <dbReference type="NCBI Taxonomy" id="104421"/>
    <lineage>
        <taxon>Eukaryota</taxon>
        <taxon>Metazoa</taxon>
        <taxon>Ecdysozoa</taxon>
        <taxon>Arthropoda</taxon>
        <taxon>Hexapoda</taxon>
        <taxon>Insecta</taxon>
        <taxon>Pterygota</taxon>
        <taxon>Neoptera</taxon>
        <taxon>Endopterygota</taxon>
        <taxon>Hymenoptera</taxon>
        <taxon>Apocrita</taxon>
        <taxon>Aculeata</taxon>
        <taxon>Formicoidea</taxon>
        <taxon>Formicidae</taxon>
        <taxon>Formicinae</taxon>
        <taxon>Camponotus</taxon>
    </lineage>
</organism>
<keyword evidence="3" id="KW-1185">Reference proteome</keyword>
<dbReference type="Proteomes" id="UP000000311">
    <property type="component" value="Unassembled WGS sequence"/>
</dbReference>
<dbReference type="EMBL" id="GL438632">
    <property type="protein sequence ID" value="EFN68685.1"/>
    <property type="molecule type" value="Genomic_DNA"/>
</dbReference>
<reference evidence="2 3" key="1">
    <citation type="journal article" date="2010" name="Science">
        <title>Genomic comparison of the ants Camponotus floridanus and Harpegnathos saltator.</title>
        <authorList>
            <person name="Bonasio R."/>
            <person name="Zhang G."/>
            <person name="Ye C."/>
            <person name="Mutti N.S."/>
            <person name="Fang X."/>
            <person name="Qin N."/>
            <person name="Donahue G."/>
            <person name="Yang P."/>
            <person name="Li Q."/>
            <person name="Li C."/>
            <person name="Zhang P."/>
            <person name="Huang Z."/>
            <person name="Berger S.L."/>
            <person name="Reinberg D."/>
            <person name="Wang J."/>
            <person name="Liebig J."/>
        </authorList>
    </citation>
    <scope>NUCLEOTIDE SEQUENCE [LARGE SCALE GENOMIC DNA]</scope>
    <source>
        <strain evidence="3">C129</strain>
    </source>
</reference>
<feature type="region of interest" description="Disordered" evidence="1">
    <location>
        <begin position="523"/>
        <end position="544"/>
    </location>
</feature>
<evidence type="ECO:0000256" key="1">
    <source>
        <dbReference type="SAM" id="MobiDB-lite"/>
    </source>
</evidence>
<protein>
    <submittedName>
        <fullName evidence="2">Uncharacterized protein</fullName>
    </submittedName>
</protein>
<name>E2AD01_CAMFO</name>
<proteinExistence type="predicted"/>
<feature type="compositionally biased region" description="Basic and acidic residues" evidence="1">
    <location>
        <begin position="526"/>
        <end position="544"/>
    </location>
</feature>